<comment type="caution">
    <text evidence="20">The sequence shown here is derived from an EMBL/GenBank/DDBJ whole genome shotgun (WGS) entry which is preliminary data.</text>
</comment>
<keyword evidence="12" id="KW-1133">Transmembrane helix</keyword>
<dbReference type="FunFam" id="1.10.510.10:FF:000237">
    <property type="entry name" value="G-type lectin S-receptor-like serine/threonine-protein kinase"/>
    <property type="match status" value="1"/>
</dbReference>
<keyword evidence="16" id="KW-0325">Glycoprotein</keyword>
<gene>
    <name evidence="20" type="ORF">G2W53_034751</name>
</gene>
<keyword evidence="7" id="KW-0732">Signal</keyword>
<evidence type="ECO:0000256" key="4">
    <source>
        <dbReference type="ARBA" id="ARBA00022536"/>
    </source>
</evidence>
<evidence type="ECO:0000256" key="9">
    <source>
        <dbReference type="ARBA" id="ARBA00022741"/>
    </source>
</evidence>
<evidence type="ECO:0000256" key="5">
    <source>
        <dbReference type="ARBA" id="ARBA00022679"/>
    </source>
</evidence>
<dbReference type="SUPFAM" id="SSF51110">
    <property type="entry name" value="alpha-D-mannose-specific plant lectins"/>
    <property type="match status" value="1"/>
</dbReference>
<dbReference type="CDD" id="cd01098">
    <property type="entry name" value="PAN_AP_plant"/>
    <property type="match status" value="1"/>
</dbReference>
<keyword evidence="4" id="KW-0245">EGF-like domain</keyword>
<evidence type="ECO:0000256" key="3">
    <source>
        <dbReference type="ARBA" id="ARBA00022527"/>
    </source>
</evidence>
<evidence type="ECO:0000259" key="19">
    <source>
        <dbReference type="PROSITE" id="PS50011"/>
    </source>
</evidence>
<name>A0A834T158_9FABA</name>
<comment type="catalytic activity">
    <reaction evidence="17">
        <text>L-threonyl-[protein] + ATP = O-phospho-L-threonyl-[protein] + ADP + H(+)</text>
        <dbReference type="Rhea" id="RHEA:46608"/>
        <dbReference type="Rhea" id="RHEA-COMP:11060"/>
        <dbReference type="Rhea" id="RHEA-COMP:11605"/>
        <dbReference type="ChEBI" id="CHEBI:15378"/>
        <dbReference type="ChEBI" id="CHEBI:30013"/>
        <dbReference type="ChEBI" id="CHEBI:30616"/>
        <dbReference type="ChEBI" id="CHEBI:61977"/>
        <dbReference type="ChEBI" id="CHEBI:456216"/>
        <dbReference type="EC" id="2.7.11.1"/>
    </reaction>
</comment>
<evidence type="ECO:0000256" key="13">
    <source>
        <dbReference type="ARBA" id="ARBA00023136"/>
    </source>
</evidence>
<dbReference type="AlphaFoldDB" id="A0A834T158"/>
<evidence type="ECO:0000256" key="16">
    <source>
        <dbReference type="ARBA" id="ARBA00023180"/>
    </source>
</evidence>
<evidence type="ECO:0000256" key="12">
    <source>
        <dbReference type="ARBA" id="ARBA00022989"/>
    </source>
</evidence>
<keyword evidence="5" id="KW-0808">Transferase</keyword>
<dbReference type="InterPro" id="IPR001480">
    <property type="entry name" value="Bulb-type_lectin_dom"/>
</dbReference>
<keyword evidence="10 20" id="KW-0418">Kinase</keyword>
<dbReference type="PANTHER" id="PTHR47976:SF108">
    <property type="entry name" value="G-TYPE LECTIN S-RECEPTOR-LIKE SERINE_THREONINE-PROTEIN KINASE LECRK1"/>
    <property type="match status" value="1"/>
</dbReference>
<dbReference type="InterPro" id="IPR011009">
    <property type="entry name" value="Kinase-like_dom_sf"/>
</dbReference>
<dbReference type="InterPro" id="IPR051343">
    <property type="entry name" value="G-type_lectin_kinases/EP1-like"/>
</dbReference>
<dbReference type="FunFam" id="2.90.10.30:FF:000001">
    <property type="entry name" value="Serine/threonine-protein kinase"/>
    <property type="match status" value="1"/>
</dbReference>
<organism evidence="20 21">
    <name type="scientific">Senna tora</name>
    <dbReference type="NCBI Taxonomy" id="362788"/>
    <lineage>
        <taxon>Eukaryota</taxon>
        <taxon>Viridiplantae</taxon>
        <taxon>Streptophyta</taxon>
        <taxon>Embryophyta</taxon>
        <taxon>Tracheophyta</taxon>
        <taxon>Spermatophyta</taxon>
        <taxon>Magnoliopsida</taxon>
        <taxon>eudicotyledons</taxon>
        <taxon>Gunneridae</taxon>
        <taxon>Pentapetalae</taxon>
        <taxon>rosids</taxon>
        <taxon>fabids</taxon>
        <taxon>Fabales</taxon>
        <taxon>Fabaceae</taxon>
        <taxon>Caesalpinioideae</taxon>
        <taxon>Cassia clade</taxon>
        <taxon>Senna</taxon>
    </lineage>
</organism>
<keyword evidence="8 20" id="KW-0430">Lectin</keyword>
<dbReference type="InterPro" id="IPR036426">
    <property type="entry name" value="Bulb-type_lectin_dom_sf"/>
</dbReference>
<keyword evidence="21" id="KW-1185">Reference proteome</keyword>
<dbReference type="PROSITE" id="PS00108">
    <property type="entry name" value="PROTEIN_KINASE_ST"/>
    <property type="match status" value="1"/>
</dbReference>
<evidence type="ECO:0000256" key="15">
    <source>
        <dbReference type="ARBA" id="ARBA00023170"/>
    </source>
</evidence>
<evidence type="ECO:0000256" key="6">
    <source>
        <dbReference type="ARBA" id="ARBA00022692"/>
    </source>
</evidence>
<dbReference type="GO" id="GO:0030246">
    <property type="term" value="F:carbohydrate binding"/>
    <property type="evidence" value="ECO:0007669"/>
    <property type="project" value="UniProtKB-KW"/>
</dbReference>
<feature type="domain" description="Protein kinase" evidence="19">
    <location>
        <begin position="383"/>
        <end position="656"/>
    </location>
</feature>
<keyword evidence="6" id="KW-0812">Transmembrane</keyword>
<evidence type="ECO:0000256" key="17">
    <source>
        <dbReference type="ARBA" id="ARBA00047899"/>
    </source>
</evidence>
<dbReference type="OrthoDB" id="1930390at2759"/>
<keyword evidence="9" id="KW-0547">Nucleotide-binding</keyword>
<dbReference type="FunFam" id="3.30.200.20:FF:000059">
    <property type="entry name" value="S-receptor-like serine/threonine-protein kinase"/>
    <property type="match status" value="1"/>
</dbReference>
<keyword evidence="15 20" id="KW-0675">Receptor</keyword>
<evidence type="ECO:0000256" key="11">
    <source>
        <dbReference type="ARBA" id="ARBA00022840"/>
    </source>
</evidence>
<proteinExistence type="predicted"/>
<dbReference type="SMART" id="SM00220">
    <property type="entry name" value="S_TKc"/>
    <property type="match status" value="1"/>
</dbReference>
<dbReference type="Pfam" id="PF00069">
    <property type="entry name" value="Pkinase"/>
    <property type="match status" value="1"/>
</dbReference>
<evidence type="ECO:0000256" key="7">
    <source>
        <dbReference type="ARBA" id="ARBA00022729"/>
    </source>
</evidence>
<dbReference type="InterPro" id="IPR000719">
    <property type="entry name" value="Prot_kinase_dom"/>
</dbReference>
<sequence length="671" mass="76111">MLDTGNFVLASNDSLTLWESFDHPADTILPGQVLNQPSRLVSRYLATNYSRGRFQFVLQNDGNLVLYTTLFPLDIVNFPYWSTQVFGNGFSLVFNQSAYIFAQRSDGSIIETISSNAPSTQDFYHRAILDYDGVFRHYYYPKSSNSSSRSILMAWSTWSFTPSNICMRIEAAVGSGACGFNSYCMFNNGTKSCHCPIGYSFFDPNDTMKGCKQDFVPQSCDDTYSETHLFDFHEMPNTDWPYTDYEYFKSTSEEWCKQACLDDCFCAVVFFRNGECWKKKRPFAFGRMDSFIGGKALIKIRKDNSTLNSGVTDKNNDQYSKLIITGSTILSSSVFLNLVLLVAACLVANWFVRKNPMVLPVVQYSPGMNLRSFSYKELSKATNGFTEELGHGACATVYKGVLLDFPGNLIAVKKLNTVKESEEEFEAEVSAIGRTHHRNLVQLLGFCNEGEHRLLVYEFMSNGSLASFLFDKKRPSWNQRVQIAIGTARGLMYLHEECSTQIIHCDIKPQNVLLDDTYTAKISDFGLAKLLKLDQTVTTTAIRGTKGYVAAEWFKNIPINIKVDVYSYGVLLLELICCKRNFDMKVEDENEMVLVDWASDCFQDGKLYSLVEDDEEALDDLERVEKYVMIVMWCIQEDPLLRPTMEQVLHMLQGFMDVPNPPDPSSFTSAL</sequence>
<keyword evidence="13" id="KW-0472">Membrane</keyword>
<protein>
    <recommendedName>
        <fullName evidence="2">non-specific serine/threonine protein kinase</fullName>
        <ecNumber evidence="2">2.7.11.1</ecNumber>
    </recommendedName>
</protein>
<dbReference type="GO" id="GO:0005524">
    <property type="term" value="F:ATP binding"/>
    <property type="evidence" value="ECO:0007669"/>
    <property type="project" value="UniProtKB-KW"/>
</dbReference>
<dbReference type="PROSITE" id="PS50011">
    <property type="entry name" value="PROTEIN_KINASE_DOM"/>
    <property type="match status" value="1"/>
</dbReference>
<reference evidence="20" key="1">
    <citation type="submission" date="2020-09" db="EMBL/GenBank/DDBJ databases">
        <title>Genome-Enabled Discovery of Anthraquinone Biosynthesis in Senna tora.</title>
        <authorList>
            <person name="Kang S.-H."/>
            <person name="Pandey R.P."/>
            <person name="Lee C.-M."/>
            <person name="Sim J.-S."/>
            <person name="Jeong J.-T."/>
            <person name="Choi B.-S."/>
            <person name="Jung M."/>
            <person name="Ginzburg D."/>
            <person name="Zhao K."/>
            <person name="Won S.Y."/>
            <person name="Oh T.-J."/>
            <person name="Yu Y."/>
            <person name="Kim N.-H."/>
            <person name="Lee O.R."/>
            <person name="Lee T.-H."/>
            <person name="Bashyal P."/>
            <person name="Kim T.-S."/>
            <person name="Lee W.-H."/>
            <person name="Kawkins C."/>
            <person name="Kim C.-K."/>
            <person name="Kim J.S."/>
            <person name="Ahn B.O."/>
            <person name="Rhee S.Y."/>
            <person name="Sohng J.K."/>
        </authorList>
    </citation>
    <scope>NUCLEOTIDE SEQUENCE</scope>
    <source>
        <tissue evidence="20">Leaf</tissue>
    </source>
</reference>
<evidence type="ECO:0000256" key="8">
    <source>
        <dbReference type="ARBA" id="ARBA00022734"/>
    </source>
</evidence>
<accession>A0A834T158</accession>
<evidence type="ECO:0000256" key="2">
    <source>
        <dbReference type="ARBA" id="ARBA00012513"/>
    </source>
</evidence>
<dbReference type="InterPro" id="IPR008271">
    <property type="entry name" value="Ser/Thr_kinase_AS"/>
</dbReference>
<evidence type="ECO:0000256" key="18">
    <source>
        <dbReference type="ARBA" id="ARBA00048679"/>
    </source>
</evidence>
<keyword evidence="11" id="KW-0067">ATP-binding</keyword>
<dbReference type="EMBL" id="JAAIUW010000010">
    <property type="protein sequence ID" value="KAF7813775.1"/>
    <property type="molecule type" value="Genomic_DNA"/>
</dbReference>
<dbReference type="Gene3D" id="2.90.10.30">
    <property type="match status" value="1"/>
</dbReference>
<dbReference type="Pfam" id="PF01453">
    <property type="entry name" value="B_lectin"/>
    <property type="match status" value="1"/>
</dbReference>
<dbReference type="SUPFAM" id="SSF56112">
    <property type="entry name" value="Protein kinase-like (PK-like)"/>
    <property type="match status" value="1"/>
</dbReference>
<dbReference type="EC" id="2.7.11.1" evidence="2"/>
<evidence type="ECO:0000256" key="14">
    <source>
        <dbReference type="ARBA" id="ARBA00023157"/>
    </source>
</evidence>
<dbReference type="GO" id="GO:0004674">
    <property type="term" value="F:protein serine/threonine kinase activity"/>
    <property type="evidence" value="ECO:0007669"/>
    <property type="project" value="UniProtKB-KW"/>
</dbReference>
<evidence type="ECO:0000256" key="1">
    <source>
        <dbReference type="ARBA" id="ARBA00004479"/>
    </source>
</evidence>
<dbReference type="GO" id="GO:0016020">
    <property type="term" value="C:membrane"/>
    <property type="evidence" value="ECO:0007669"/>
    <property type="project" value="UniProtKB-SubCell"/>
</dbReference>
<evidence type="ECO:0000256" key="10">
    <source>
        <dbReference type="ARBA" id="ARBA00022777"/>
    </source>
</evidence>
<dbReference type="Proteomes" id="UP000634136">
    <property type="component" value="Unassembled WGS sequence"/>
</dbReference>
<dbReference type="Gene3D" id="3.30.200.20">
    <property type="entry name" value="Phosphorylase Kinase, domain 1"/>
    <property type="match status" value="1"/>
</dbReference>
<dbReference type="Gene3D" id="1.10.510.10">
    <property type="entry name" value="Transferase(Phosphotransferase) domain 1"/>
    <property type="match status" value="1"/>
</dbReference>
<dbReference type="PANTHER" id="PTHR47976">
    <property type="entry name" value="G-TYPE LECTIN S-RECEPTOR-LIKE SERINE/THREONINE-PROTEIN KINASE SD2-5"/>
    <property type="match status" value="1"/>
</dbReference>
<comment type="subcellular location">
    <subcellularLocation>
        <location evidence="1">Membrane</location>
        <topology evidence="1">Single-pass type I membrane protein</topology>
    </subcellularLocation>
</comment>
<keyword evidence="14" id="KW-1015">Disulfide bond</keyword>
<keyword evidence="3" id="KW-0723">Serine/threonine-protein kinase</keyword>
<evidence type="ECO:0000313" key="21">
    <source>
        <dbReference type="Proteomes" id="UP000634136"/>
    </source>
</evidence>
<evidence type="ECO:0000313" key="20">
    <source>
        <dbReference type="EMBL" id="KAF7813775.1"/>
    </source>
</evidence>
<comment type="catalytic activity">
    <reaction evidence="18">
        <text>L-seryl-[protein] + ATP = O-phospho-L-seryl-[protein] + ADP + H(+)</text>
        <dbReference type="Rhea" id="RHEA:17989"/>
        <dbReference type="Rhea" id="RHEA-COMP:9863"/>
        <dbReference type="Rhea" id="RHEA-COMP:11604"/>
        <dbReference type="ChEBI" id="CHEBI:15378"/>
        <dbReference type="ChEBI" id="CHEBI:29999"/>
        <dbReference type="ChEBI" id="CHEBI:30616"/>
        <dbReference type="ChEBI" id="CHEBI:83421"/>
        <dbReference type="ChEBI" id="CHEBI:456216"/>
        <dbReference type="EC" id="2.7.11.1"/>
    </reaction>
</comment>